<dbReference type="AlphaFoldDB" id="K3ZBI6"/>
<organism evidence="1 2">
    <name type="scientific">Setaria italica</name>
    <name type="common">Foxtail millet</name>
    <name type="synonym">Panicum italicum</name>
    <dbReference type="NCBI Taxonomy" id="4555"/>
    <lineage>
        <taxon>Eukaryota</taxon>
        <taxon>Viridiplantae</taxon>
        <taxon>Streptophyta</taxon>
        <taxon>Embryophyta</taxon>
        <taxon>Tracheophyta</taxon>
        <taxon>Spermatophyta</taxon>
        <taxon>Magnoliopsida</taxon>
        <taxon>Liliopsida</taxon>
        <taxon>Poales</taxon>
        <taxon>Poaceae</taxon>
        <taxon>PACMAD clade</taxon>
        <taxon>Panicoideae</taxon>
        <taxon>Panicodae</taxon>
        <taxon>Paniceae</taxon>
        <taxon>Cenchrinae</taxon>
        <taxon>Setaria</taxon>
    </lineage>
</organism>
<dbReference type="InParanoid" id="K3ZBI6"/>
<accession>K3ZBI6</accession>
<sequence>MPGNNPGFSGKPPVGPILWTPCRAGGLNSIVPLNARSRCSSRCRSVEYFGNEQKTKPNCLVCLLDLHLV</sequence>
<protein>
    <submittedName>
        <fullName evidence="1">Uncharacterized protein</fullName>
    </submittedName>
</protein>
<dbReference type="Proteomes" id="UP000004995">
    <property type="component" value="Unassembled WGS sequence"/>
</dbReference>
<evidence type="ECO:0000313" key="1">
    <source>
        <dbReference type="EnsemblPlants" id="KQL14975"/>
    </source>
</evidence>
<proteinExistence type="predicted"/>
<keyword evidence="2" id="KW-1185">Reference proteome</keyword>
<reference evidence="2" key="1">
    <citation type="journal article" date="2012" name="Nat. Biotechnol.">
        <title>Reference genome sequence of the model plant Setaria.</title>
        <authorList>
            <person name="Bennetzen J.L."/>
            <person name="Schmutz J."/>
            <person name="Wang H."/>
            <person name="Percifield R."/>
            <person name="Hawkins J."/>
            <person name="Pontaroli A.C."/>
            <person name="Estep M."/>
            <person name="Feng L."/>
            <person name="Vaughn J.N."/>
            <person name="Grimwood J."/>
            <person name="Jenkins J."/>
            <person name="Barry K."/>
            <person name="Lindquist E."/>
            <person name="Hellsten U."/>
            <person name="Deshpande S."/>
            <person name="Wang X."/>
            <person name="Wu X."/>
            <person name="Mitros T."/>
            <person name="Triplett J."/>
            <person name="Yang X."/>
            <person name="Ye C.Y."/>
            <person name="Mauro-Herrera M."/>
            <person name="Wang L."/>
            <person name="Li P."/>
            <person name="Sharma M."/>
            <person name="Sharma R."/>
            <person name="Ronald P.C."/>
            <person name="Panaud O."/>
            <person name="Kellogg E.A."/>
            <person name="Brutnell T.P."/>
            <person name="Doust A.N."/>
            <person name="Tuskan G.A."/>
            <person name="Rokhsar D."/>
            <person name="Devos K.M."/>
        </authorList>
    </citation>
    <scope>NUCLEOTIDE SEQUENCE [LARGE SCALE GENOMIC DNA]</scope>
    <source>
        <strain evidence="2">cv. Yugu1</strain>
    </source>
</reference>
<name>K3ZBI6_SETIT</name>
<dbReference type="Gramene" id="KQL14975">
    <property type="protein sequence ID" value="KQL14975"/>
    <property type="gene ID" value="SETIT_023907mg"/>
</dbReference>
<evidence type="ECO:0000313" key="2">
    <source>
        <dbReference type="Proteomes" id="UP000004995"/>
    </source>
</evidence>
<dbReference type="EMBL" id="AGNK02001629">
    <property type="status" value="NOT_ANNOTATED_CDS"/>
    <property type="molecule type" value="Genomic_DNA"/>
</dbReference>
<reference evidence="1" key="2">
    <citation type="submission" date="2018-08" db="UniProtKB">
        <authorList>
            <consortium name="EnsemblPlants"/>
        </authorList>
    </citation>
    <scope>IDENTIFICATION</scope>
    <source>
        <strain evidence="1">Yugu1</strain>
    </source>
</reference>
<dbReference type="EnsemblPlants" id="KQL14975">
    <property type="protein sequence ID" value="KQL14975"/>
    <property type="gene ID" value="SETIT_023907mg"/>
</dbReference>
<dbReference type="HOGENOM" id="CLU_2780652_0_0_1"/>